<organism evidence="2 3">
    <name type="scientific">Undibacterium pigrum</name>
    <dbReference type="NCBI Taxonomy" id="401470"/>
    <lineage>
        <taxon>Bacteria</taxon>
        <taxon>Pseudomonadati</taxon>
        <taxon>Pseudomonadota</taxon>
        <taxon>Betaproteobacteria</taxon>
        <taxon>Burkholderiales</taxon>
        <taxon>Oxalobacteraceae</taxon>
        <taxon>Undibacterium</taxon>
    </lineage>
</organism>
<keyword evidence="3" id="KW-1185">Reference proteome</keyword>
<name>A0A318IRC3_9BURK</name>
<sequence length="133" mass="14880">MGMGFDQSTENEIASETHPHPDLSTALLSSSLDYIGAKHVLRIPASIPLKGKEKNRLCYEAEVLTRTTFGNVSDSFYLSGQRTPNQNLLYIGSTFIYLANPYIAVNAFYREVADITVAAVDLYCIRTDFFCHF</sequence>
<evidence type="ECO:0000256" key="1">
    <source>
        <dbReference type="SAM" id="MobiDB-lite"/>
    </source>
</evidence>
<reference evidence="2 3" key="1">
    <citation type="submission" date="2018-05" db="EMBL/GenBank/DDBJ databases">
        <title>Genomic Encyclopedia of Type Strains, Phase IV (KMG-IV): sequencing the most valuable type-strain genomes for metagenomic binning, comparative biology and taxonomic classification.</title>
        <authorList>
            <person name="Goeker M."/>
        </authorList>
    </citation>
    <scope>NUCLEOTIDE SEQUENCE [LARGE SCALE GENOMIC DNA]</scope>
    <source>
        <strain evidence="2 3">DSM 19792</strain>
    </source>
</reference>
<dbReference type="EMBL" id="QJKB01000011">
    <property type="protein sequence ID" value="PXX38666.1"/>
    <property type="molecule type" value="Genomic_DNA"/>
</dbReference>
<comment type="caution">
    <text evidence="2">The sequence shown here is derived from an EMBL/GenBank/DDBJ whole genome shotgun (WGS) entry which is preliminary data.</text>
</comment>
<evidence type="ECO:0000313" key="3">
    <source>
        <dbReference type="Proteomes" id="UP000247792"/>
    </source>
</evidence>
<feature type="compositionally biased region" description="Polar residues" evidence="1">
    <location>
        <begin position="1"/>
        <end position="14"/>
    </location>
</feature>
<feature type="region of interest" description="Disordered" evidence="1">
    <location>
        <begin position="1"/>
        <end position="20"/>
    </location>
</feature>
<dbReference type="AlphaFoldDB" id="A0A318IRC3"/>
<proteinExistence type="predicted"/>
<accession>A0A318IRC3</accession>
<evidence type="ECO:0000313" key="2">
    <source>
        <dbReference type="EMBL" id="PXX38666.1"/>
    </source>
</evidence>
<protein>
    <submittedName>
        <fullName evidence="2">Uncharacterized protein</fullName>
    </submittedName>
</protein>
<dbReference type="Proteomes" id="UP000247792">
    <property type="component" value="Unassembled WGS sequence"/>
</dbReference>
<gene>
    <name evidence="2" type="ORF">DFR42_11131</name>
</gene>